<dbReference type="Proteomes" id="UP001212411">
    <property type="component" value="Chromosome 1"/>
</dbReference>
<dbReference type="CDD" id="cd12467">
    <property type="entry name" value="RRM_Srp1p_like"/>
    <property type="match status" value="1"/>
</dbReference>
<dbReference type="InterPro" id="IPR035979">
    <property type="entry name" value="RBD_domain_sf"/>
</dbReference>
<proteinExistence type="predicted"/>
<dbReference type="KEGG" id="som:SOMG_00949"/>
<evidence type="ECO:0000256" key="1">
    <source>
        <dbReference type="PROSITE-ProRule" id="PRU00176"/>
    </source>
</evidence>
<evidence type="ECO:0000313" key="4">
    <source>
        <dbReference type="EMBL" id="WBW72093.1"/>
    </source>
</evidence>
<dbReference type="Pfam" id="PF00076">
    <property type="entry name" value="RRM_1"/>
    <property type="match status" value="1"/>
</dbReference>
<keyword evidence="5" id="KW-1185">Reference proteome</keyword>
<gene>
    <name evidence="4" type="primary">srp1</name>
    <name evidence="4" type="ORF">SOMG_00949</name>
</gene>
<evidence type="ECO:0000259" key="3">
    <source>
        <dbReference type="PROSITE" id="PS50102"/>
    </source>
</evidence>
<dbReference type="InterPro" id="IPR050907">
    <property type="entry name" value="SRSF"/>
</dbReference>
<feature type="region of interest" description="Disordered" evidence="2">
    <location>
        <begin position="75"/>
        <end position="295"/>
    </location>
</feature>
<keyword evidence="1" id="KW-0694">RNA-binding</keyword>
<dbReference type="GO" id="GO:0003723">
    <property type="term" value="F:RNA binding"/>
    <property type="evidence" value="ECO:0007669"/>
    <property type="project" value="UniProtKB-UniRule"/>
</dbReference>
<feature type="domain" description="RRM" evidence="3">
    <location>
        <begin position="7"/>
        <end position="86"/>
    </location>
</feature>
<dbReference type="PROSITE" id="PS50102">
    <property type="entry name" value="RRM"/>
    <property type="match status" value="1"/>
</dbReference>
<feature type="compositionally biased region" description="Low complexity" evidence="2">
    <location>
        <begin position="122"/>
        <end position="143"/>
    </location>
</feature>
<feature type="compositionally biased region" description="Basic and acidic residues" evidence="2">
    <location>
        <begin position="149"/>
        <end position="167"/>
    </location>
</feature>
<dbReference type="InterPro" id="IPR012677">
    <property type="entry name" value="Nucleotide-bd_a/b_plait_sf"/>
</dbReference>
<dbReference type="EMBL" id="CP115611">
    <property type="protein sequence ID" value="WBW72093.1"/>
    <property type="molecule type" value="Genomic_DNA"/>
</dbReference>
<evidence type="ECO:0000313" key="5">
    <source>
        <dbReference type="Proteomes" id="UP001212411"/>
    </source>
</evidence>
<dbReference type="GeneID" id="80874431"/>
<dbReference type="Gene3D" id="3.30.70.330">
    <property type="match status" value="1"/>
</dbReference>
<dbReference type="RefSeq" id="XP_056036336.1">
    <property type="nucleotide sequence ID" value="XM_056179742.1"/>
</dbReference>
<name>A0AAF0AV70_9SCHI</name>
<feature type="compositionally biased region" description="Basic and acidic residues" evidence="2">
    <location>
        <begin position="178"/>
        <end position="187"/>
    </location>
</feature>
<dbReference type="InterPro" id="IPR034403">
    <property type="entry name" value="Srp1p_RRM"/>
</dbReference>
<sequence length="295" mass="33226">MSRRSPRTLYVTGFRDGLRARELAYEFEPFGPLVRCDIPIPRTRSSRPFAFVEYEDSRDAEDAYYEVHGRRLERGGGTLRVEWAKQPPPPSGGPVRRTTTPGRRDRGGRVRGPERGERGRLGTRSPSPGGDRSPSPRRSMSPRYRSRSRSPDRRDRSPSYERGRESPYYRSTSPRRSPHPDEVEYRRTSASPRDSAPNDLQAAQPPSEASTFAQAAPAEEHKDYTAPSTDQNPVEQSSEQQPEQQPEQQHSPQQTEKPAEFEAPSAEPAQTNAESTEAVEPAQPTEPTADSERQE</sequence>
<feature type="compositionally biased region" description="Low complexity" evidence="2">
    <location>
        <begin position="235"/>
        <end position="269"/>
    </location>
</feature>
<protein>
    <submittedName>
        <fullName evidence="4">SR family protein, SRFS2-like protein Srp1-like</fullName>
    </submittedName>
</protein>
<dbReference type="PANTHER" id="PTHR23147">
    <property type="entry name" value="SERINE/ARGININE RICH SPLICING FACTOR"/>
    <property type="match status" value="1"/>
</dbReference>
<feature type="compositionally biased region" description="Basic and acidic residues" evidence="2">
    <location>
        <begin position="102"/>
        <end position="120"/>
    </location>
</feature>
<dbReference type="AlphaFoldDB" id="A0AAF0AV70"/>
<evidence type="ECO:0000256" key="2">
    <source>
        <dbReference type="SAM" id="MobiDB-lite"/>
    </source>
</evidence>
<organism evidence="4 5">
    <name type="scientific">Schizosaccharomyces osmophilus</name>
    <dbReference type="NCBI Taxonomy" id="2545709"/>
    <lineage>
        <taxon>Eukaryota</taxon>
        <taxon>Fungi</taxon>
        <taxon>Dikarya</taxon>
        <taxon>Ascomycota</taxon>
        <taxon>Taphrinomycotina</taxon>
        <taxon>Schizosaccharomycetes</taxon>
        <taxon>Schizosaccharomycetales</taxon>
        <taxon>Schizosaccharomycetaceae</taxon>
        <taxon>Schizosaccharomyces</taxon>
    </lineage>
</organism>
<reference evidence="4 5" key="1">
    <citation type="journal article" date="2023" name="G3 (Bethesda)">
        <title>A high-quality reference genome for the fission yeast Schizosaccharomyces osmophilus.</title>
        <authorList>
            <person name="Jia G.S."/>
            <person name="Zhang W.C."/>
            <person name="Liang Y."/>
            <person name="Liu X.H."/>
            <person name="Rhind N."/>
            <person name="Pidoux A."/>
            <person name="Brysch-Herzberg M."/>
            <person name="Du L.L."/>
        </authorList>
    </citation>
    <scope>NUCLEOTIDE SEQUENCE [LARGE SCALE GENOMIC DNA]</scope>
    <source>
        <strain evidence="4 5">CBS 15793</strain>
    </source>
</reference>
<accession>A0AAF0AV70</accession>
<dbReference type="SUPFAM" id="SSF54928">
    <property type="entry name" value="RNA-binding domain, RBD"/>
    <property type="match status" value="1"/>
</dbReference>
<dbReference type="SMART" id="SM00360">
    <property type="entry name" value="RRM"/>
    <property type="match status" value="1"/>
</dbReference>
<dbReference type="InterPro" id="IPR000504">
    <property type="entry name" value="RRM_dom"/>
</dbReference>